<comment type="caution">
    <text evidence="2">The sequence shown here is derived from an EMBL/GenBank/DDBJ whole genome shotgun (WGS) entry which is preliminary data.</text>
</comment>
<dbReference type="NCBIfam" id="TIGR01764">
    <property type="entry name" value="excise"/>
    <property type="match status" value="1"/>
</dbReference>
<sequence length="75" mass="8439">MLSTTPTDNYPLPTLSTGLLTVPEACGRLRISRWSFYQLIHRRQIETLTIGRRRLVPATEIDRFVRDLAPAGGTA</sequence>
<accession>A0ABX3C7A7</accession>
<proteinExistence type="predicted"/>
<gene>
    <name evidence="2" type="ORF">BKG73_04135</name>
</gene>
<protein>
    <recommendedName>
        <fullName evidence="1">Helix-turn-helix domain-containing protein</fullName>
    </recommendedName>
</protein>
<keyword evidence="3" id="KW-1185">Reference proteome</keyword>
<dbReference type="Proteomes" id="UP000179621">
    <property type="component" value="Unassembled WGS sequence"/>
</dbReference>
<dbReference type="Pfam" id="PF12728">
    <property type="entry name" value="HTH_17"/>
    <property type="match status" value="1"/>
</dbReference>
<evidence type="ECO:0000259" key="1">
    <source>
        <dbReference type="Pfam" id="PF12728"/>
    </source>
</evidence>
<dbReference type="EMBL" id="MLIH01000002">
    <property type="protein sequence ID" value="OHU14229.1"/>
    <property type="molecule type" value="Genomic_DNA"/>
</dbReference>
<evidence type="ECO:0000313" key="2">
    <source>
        <dbReference type="EMBL" id="OHU14229.1"/>
    </source>
</evidence>
<dbReference type="InterPro" id="IPR010093">
    <property type="entry name" value="SinI_DNA-bd"/>
</dbReference>
<evidence type="ECO:0000313" key="3">
    <source>
        <dbReference type="Proteomes" id="UP000179621"/>
    </source>
</evidence>
<organism evidence="2 3">
    <name type="scientific">Mycobacteroides saopaulense</name>
    <dbReference type="NCBI Taxonomy" id="1578165"/>
    <lineage>
        <taxon>Bacteria</taxon>
        <taxon>Bacillati</taxon>
        <taxon>Actinomycetota</taxon>
        <taxon>Actinomycetes</taxon>
        <taxon>Mycobacteriales</taxon>
        <taxon>Mycobacteriaceae</taxon>
        <taxon>Mycobacteroides</taxon>
    </lineage>
</organism>
<feature type="domain" description="Helix-turn-helix" evidence="1">
    <location>
        <begin position="19"/>
        <end position="66"/>
    </location>
</feature>
<reference evidence="2 3" key="1">
    <citation type="submission" date="2016-10" db="EMBL/GenBank/DDBJ databases">
        <title>Evaluation of Human, Animal and Environmental Mycobacterium chelonae Isolates by Core Genome Phylogenomic Analysis, Targeted Gene Comparison, and Anti-microbial Susceptibility Patterns: A Tale of Mistaken Identities.</title>
        <authorList>
            <person name="Fogelson S.B."/>
            <person name="Camus A.C."/>
            <person name="Lorenz W."/>
            <person name="Vasireddy R."/>
            <person name="Vasireddy S."/>
            <person name="Smith T."/>
            <person name="Brown-Elliott B.A."/>
            <person name="Wallace R.J.Jr."/>
            <person name="Hasan N.A."/>
            <person name="Reischl U."/>
            <person name="Sanchez S."/>
        </authorList>
    </citation>
    <scope>NUCLEOTIDE SEQUENCE [LARGE SCALE GENOMIC DNA]</scope>
    <source>
        <strain evidence="2 3">8528</strain>
    </source>
</reference>
<dbReference type="InterPro" id="IPR041657">
    <property type="entry name" value="HTH_17"/>
</dbReference>
<name>A0ABX3C7A7_9MYCO</name>